<proteinExistence type="predicted"/>
<dbReference type="SUPFAM" id="SSF49503">
    <property type="entry name" value="Cupredoxins"/>
    <property type="match status" value="1"/>
</dbReference>
<dbReference type="Proteomes" id="UP001595897">
    <property type="component" value="Unassembled WGS sequence"/>
</dbReference>
<keyword evidence="3" id="KW-1185">Reference proteome</keyword>
<evidence type="ECO:0000256" key="1">
    <source>
        <dbReference type="SAM" id="MobiDB-lite"/>
    </source>
</evidence>
<dbReference type="InterPro" id="IPR034242">
    <property type="entry name" value="MauL"/>
</dbReference>
<organism evidence="2 3">
    <name type="scientific">Glaciecola siphonariae</name>
    <dbReference type="NCBI Taxonomy" id="521012"/>
    <lineage>
        <taxon>Bacteria</taxon>
        <taxon>Pseudomonadati</taxon>
        <taxon>Pseudomonadota</taxon>
        <taxon>Gammaproteobacteria</taxon>
        <taxon>Alteromonadales</taxon>
        <taxon>Alteromonadaceae</taxon>
        <taxon>Glaciecola</taxon>
    </lineage>
</organism>
<dbReference type="InterPro" id="IPR008972">
    <property type="entry name" value="Cupredoxin"/>
</dbReference>
<dbReference type="Gene3D" id="2.60.40.420">
    <property type="entry name" value="Cupredoxins - blue copper proteins"/>
    <property type="match status" value="1"/>
</dbReference>
<feature type="region of interest" description="Disordered" evidence="1">
    <location>
        <begin position="186"/>
        <end position="212"/>
    </location>
</feature>
<comment type="caution">
    <text evidence="2">The sequence shown here is derived from an EMBL/GenBank/DDBJ whole genome shotgun (WGS) entry which is preliminary data.</text>
</comment>
<sequence>MCIVSWASVASVQIQVVDFAGEPVSDAIIAIDSKSQQSAVNNTLAVMDQVDMTFQPHVLLVQKGQAVAFPNNDNIRHHVYSFSKAKTFELKLFRGLHSEQIVMEQAGIVELGCNIHDNMLGFIYVDDTNTAVKTNAQGMAVLPSRSQMQVNIWHPALAIGIDKREERVLEQGKGLQVIKINLNPPAAPETKRSFKRRFNAPSSPSAGSGGGS</sequence>
<accession>A0ABV9M2R9</accession>
<evidence type="ECO:0000313" key="3">
    <source>
        <dbReference type="Proteomes" id="UP001595897"/>
    </source>
</evidence>
<dbReference type="EMBL" id="JBHSGU010000029">
    <property type="protein sequence ID" value="MFC4701948.1"/>
    <property type="molecule type" value="Genomic_DNA"/>
</dbReference>
<protein>
    <submittedName>
        <fullName evidence="2">Methylamine utilization protein</fullName>
    </submittedName>
</protein>
<name>A0ABV9M2R9_9ALTE</name>
<evidence type="ECO:0000313" key="2">
    <source>
        <dbReference type="EMBL" id="MFC4701948.1"/>
    </source>
</evidence>
<dbReference type="CDD" id="cd04221">
    <property type="entry name" value="MauL"/>
    <property type="match status" value="1"/>
</dbReference>
<reference evidence="3" key="1">
    <citation type="journal article" date="2019" name="Int. J. Syst. Evol. Microbiol.">
        <title>The Global Catalogue of Microorganisms (GCM) 10K type strain sequencing project: providing services to taxonomists for standard genome sequencing and annotation.</title>
        <authorList>
            <consortium name="The Broad Institute Genomics Platform"/>
            <consortium name="The Broad Institute Genome Sequencing Center for Infectious Disease"/>
            <person name="Wu L."/>
            <person name="Ma J."/>
        </authorList>
    </citation>
    <scope>NUCLEOTIDE SEQUENCE [LARGE SCALE GENOMIC DNA]</scope>
    <source>
        <strain evidence="3">KACC 12507</strain>
    </source>
</reference>
<gene>
    <name evidence="2" type="ORF">ACFO4O_17520</name>
</gene>